<evidence type="ECO:0000313" key="9">
    <source>
        <dbReference type="Proteomes" id="UP000756921"/>
    </source>
</evidence>
<evidence type="ECO:0000256" key="3">
    <source>
        <dbReference type="ARBA" id="ARBA00022989"/>
    </source>
</evidence>
<evidence type="ECO:0000256" key="2">
    <source>
        <dbReference type="ARBA" id="ARBA00022692"/>
    </source>
</evidence>
<comment type="caution">
    <text evidence="8">The sequence shown here is derived from an EMBL/GenBank/DDBJ whole genome shotgun (WGS) entry which is preliminary data.</text>
</comment>
<feature type="transmembrane region" description="Helical" evidence="6">
    <location>
        <begin position="132"/>
        <end position="154"/>
    </location>
</feature>
<keyword evidence="9" id="KW-1185">Reference proteome</keyword>
<organism evidence="8 9">
    <name type="scientific">Paraphaeosphaeria minitans</name>
    <dbReference type="NCBI Taxonomy" id="565426"/>
    <lineage>
        <taxon>Eukaryota</taxon>
        <taxon>Fungi</taxon>
        <taxon>Dikarya</taxon>
        <taxon>Ascomycota</taxon>
        <taxon>Pezizomycotina</taxon>
        <taxon>Dothideomycetes</taxon>
        <taxon>Pleosporomycetidae</taxon>
        <taxon>Pleosporales</taxon>
        <taxon>Massarineae</taxon>
        <taxon>Didymosphaeriaceae</taxon>
        <taxon>Paraphaeosphaeria</taxon>
    </lineage>
</organism>
<dbReference type="EMBL" id="WJXW01000008">
    <property type="protein sequence ID" value="KAF9733519.1"/>
    <property type="molecule type" value="Genomic_DNA"/>
</dbReference>
<evidence type="ECO:0000256" key="5">
    <source>
        <dbReference type="ARBA" id="ARBA00038359"/>
    </source>
</evidence>
<dbReference type="InterPro" id="IPR049326">
    <property type="entry name" value="Rhodopsin_dom_fungi"/>
</dbReference>
<feature type="domain" description="Rhodopsin" evidence="7">
    <location>
        <begin position="28"/>
        <end position="271"/>
    </location>
</feature>
<feature type="transmembrane region" description="Helical" evidence="6">
    <location>
        <begin position="211"/>
        <end position="235"/>
    </location>
</feature>
<dbReference type="Proteomes" id="UP000756921">
    <property type="component" value="Unassembled WGS sequence"/>
</dbReference>
<feature type="transmembrane region" description="Helical" evidence="6">
    <location>
        <begin position="12"/>
        <end position="32"/>
    </location>
</feature>
<evidence type="ECO:0000256" key="4">
    <source>
        <dbReference type="ARBA" id="ARBA00023136"/>
    </source>
</evidence>
<evidence type="ECO:0000259" key="7">
    <source>
        <dbReference type="Pfam" id="PF20684"/>
    </source>
</evidence>
<keyword evidence="2 6" id="KW-0812">Transmembrane</keyword>
<dbReference type="OrthoDB" id="10017208at2759"/>
<evidence type="ECO:0000313" key="8">
    <source>
        <dbReference type="EMBL" id="KAF9733519.1"/>
    </source>
</evidence>
<dbReference type="GO" id="GO:0016020">
    <property type="term" value="C:membrane"/>
    <property type="evidence" value="ECO:0007669"/>
    <property type="project" value="UniProtKB-SubCell"/>
</dbReference>
<reference evidence="8" key="1">
    <citation type="journal article" date="2020" name="Mol. Plant Microbe Interact.">
        <title>Genome Sequence of the Biocontrol Agent Coniothyrium minitans strain Conio (IMI 134523).</title>
        <authorList>
            <person name="Patel D."/>
            <person name="Shittu T.A."/>
            <person name="Baroncelli R."/>
            <person name="Muthumeenakshi S."/>
            <person name="Osborne T.H."/>
            <person name="Janganan T.K."/>
            <person name="Sreenivasaprasad S."/>
        </authorList>
    </citation>
    <scope>NUCLEOTIDE SEQUENCE</scope>
    <source>
        <strain evidence="8">Conio</strain>
    </source>
</reference>
<feature type="transmembrane region" description="Helical" evidence="6">
    <location>
        <begin position="44"/>
        <end position="66"/>
    </location>
</feature>
<protein>
    <recommendedName>
        <fullName evidence="7">Rhodopsin domain-containing protein</fullName>
    </recommendedName>
</protein>
<keyword evidence="4 6" id="KW-0472">Membrane</keyword>
<accession>A0A9P6GG32</accession>
<feature type="transmembrane region" description="Helical" evidence="6">
    <location>
        <begin position="99"/>
        <end position="120"/>
    </location>
</feature>
<evidence type="ECO:0000256" key="6">
    <source>
        <dbReference type="SAM" id="Phobius"/>
    </source>
</evidence>
<feature type="transmembrane region" description="Helical" evidence="6">
    <location>
        <begin position="247"/>
        <end position="267"/>
    </location>
</feature>
<dbReference type="PANTHER" id="PTHR33048:SF168">
    <property type="match status" value="1"/>
</dbReference>
<evidence type="ECO:0000256" key="1">
    <source>
        <dbReference type="ARBA" id="ARBA00004141"/>
    </source>
</evidence>
<dbReference type="AlphaFoldDB" id="A0A9P6GG32"/>
<keyword evidence="3 6" id="KW-1133">Transmembrane helix</keyword>
<dbReference type="InterPro" id="IPR052337">
    <property type="entry name" value="SAT4-like"/>
</dbReference>
<proteinExistence type="inferred from homology"/>
<dbReference type="Pfam" id="PF20684">
    <property type="entry name" value="Fung_rhodopsin"/>
    <property type="match status" value="1"/>
</dbReference>
<gene>
    <name evidence="8" type="ORF">PMIN01_07862</name>
</gene>
<comment type="subcellular location">
    <subcellularLocation>
        <location evidence="1">Membrane</location>
        <topology evidence="1">Multi-pass membrane protein</topology>
    </subcellularLocation>
</comment>
<sequence length="365" mass="41097">MYPLSDKARLQFNMSVACAVISTITVIIRIYCKIWHKQGVRSDDFWIIAGLASYCASVATIPIVVWNAGGGTDLTELLEIIATDPSKIYLIEKYLKGEFLGSVFITCATYAIKMSILFFYRRVLLVTQGYRRISLSLMIVSTCWVMGTEIATLLVCQPVEAFWHREKPGKCSNFNALFLGTTLVDTIIDLVILILPLRIVLTLHLPIRTKIAVAGIFVLGGLAVITNVIRIQYIYQPHRKNVSFAAAWTWSNIHLLTAIVCACLPVYKPLWVSISQRVEDKLKQYASLVRKMPGKSSDEAENSIYVRMASLGKLGDTEALKHQKLPSDTFSSEGNMFVRFEAKVFSGHDMYIESLHMHDRNIARF</sequence>
<dbReference type="PANTHER" id="PTHR33048">
    <property type="entry name" value="PTH11-LIKE INTEGRAL MEMBRANE PROTEIN (AFU_ORTHOLOGUE AFUA_5G11245)"/>
    <property type="match status" value="1"/>
</dbReference>
<name>A0A9P6GG32_9PLEO</name>
<comment type="similarity">
    <text evidence="5">Belongs to the SAT4 family.</text>
</comment>
<feature type="transmembrane region" description="Helical" evidence="6">
    <location>
        <begin position="174"/>
        <end position="199"/>
    </location>
</feature>